<feature type="transmembrane region" description="Helical" evidence="1">
    <location>
        <begin position="6"/>
        <end position="25"/>
    </location>
</feature>
<keyword evidence="1" id="KW-0472">Membrane</keyword>
<accession>A0AB39KV47</accession>
<dbReference type="AlphaFoldDB" id="A0AB39KV47"/>
<evidence type="ECO:0000256" key="1">
    <source>
        <dbReference type="SAM" id="Phobius"/>
    </source>
</evidence>
<dbReference type="EMBL" id="CP158375">
    <property type="protein sequence ID" value="XDO97625.1"/>
    <property type="molecule type" value="Genomic_DNA"/>
</dbReference>
<reference evidence="2" key="1">
    <citation type="submission" date="2024-06" db="EMBL/GenBank/DDBJ databases">
        <title>Caulobacter inopinatus, sp. nov.</title>
        <authorList>
            <person name="Donachie S.P."/>
        </authorList>
    </citation>
    <scope>NUCLEOTIDE SEQUENCE</scope>
    <source>
        <strain evidence="2">73W</strain>
    </source>
</reference>
<proteinExistence type="predicted"/>
<protein>
    <submittedName>
        <fullName evidence="2">Uncharacterized protein</fullName>
    </submittedName>
</protein>
<organism evidence="2">
    <name type="scientific">Caulobacter sp. 73W</name>
    <dbReference type="NCBI Taxonomy" id="3161137"/>
    <lineage>
        <taxon>Bacteria</taxon>
        <taxon>Pseudomonadati</taxon>
        <taxon>Pseudomonadota</taxon>
        <taxon>Alphaproteobacteria</taxon>
        <taxon>Caulobacterales</taxon>
        <taxon>Caulobacteraceae</taxon>
        <taxon>Caulobacter</taxon>
    </lineage>
</organism>
<dbReference type="RefSeq" id="WP_369060977.1">
    <property type="nucleotide sequence ID" value="NZ_CP158375.1"/>
</dbReference>
<keyword evidence="1" id="KW-0812">Transmembrane</keyword>
<keyword evidence="1" id="KW-1133">Transmembrane helix</keyword>
<gene>
    <name evidence="2" type="ORF">ABOZ73_04175</name>
</gene>
<evidence type="ECO:0000313" key="2">
    <source>
        <dbReference type="EMBL" id="XDO97625.1"/>
    </source>
</evidence>
<sequence>MNNLEMFNIAAMAGGMLIVVVALVHRAFGARMAAKPATTFKADFDYTATGLGDHAEVLTVKKREPAR</sequence>
<name>A0AB39KV47_9CAUL</name>